<gene>
    <name evidence="4" type="ORF">COV59_05115</name>
</gene>
<evidence type="ECO:0000256" key="1">
    <source>
        <dbReference type="ARBA" id="ARBA00022603"/>
    </source>
</evidence>
<sequence>MNYIKKLQTGDELSQEFLKHFQQYKVLKQKVFYFGSGVEMYFDISSSLKDAFLDQKEEYLNFFEEYFHLQGKPFVIISLGCADSSKEAALIKRLKEKGYHFSFVGVDSSEDMIEASRKTLENLDVEYQLICADFSTEEFTEEMKKIGSDVIRVFTFLGATFGNVEQAYMADILSDLLKKDDKLWLEVGIRKEISDKNDRMIFERYLGWLESPLHRKFLLKPLLEFNIPEENGDLFLQMIVEADLNALIFSFRFKILEKTVLNFPDHTVTLLPGNIIDLLTIRSYDPGGLTNFFEERKFKLLSKRDNGRTGELMFEKL</sequence>
<comment type="caution">
    <text evidence="4">The sequence shown here is derived from an EMBL/GenBank/DDBJ whole genome shotgun (WGS) entry which is preliminary data.</text>
</comment>
<accession>A0A2H0N3R5</accession>
<dbReference type="InterPro" id="IPR019257">
    <property type="entry name" value="MeTrfase_dom"/>
</dbReference>
<reference evidence="4 5" key="1">
    <citation type="submission" date="2017-09" db="EMBL/GenBank/DDBJ databases">
        <title>Depth-based differentiation of microbial function through sediment-hosted aquifers and enrichment of novel symbionts in the deep terrestrial subsurface.</title>
        <authorList>
            <person name="Probst A.J."/>
            <person name="Ladd B."/>
            <person name="Jarett J.K."/>
            <person name="Geller-Mcgrath D.E."/>
            <person name="Sieber C.M."/>
            <person name="Emerson J.B."/>
            <person name="Anantharaman K."/>
            <person name="Thomas B.C."/>
            <person name="Malmstrom R."/>
            <person name="Stieglmeier M."/>
            <person name="Klingl A."/>
            <person name="Woyke T."/>
            <person name="Ryan C.M."/>
            <person name="Banfield J.F."/>
        </authorList>
    </citation>
    <scope>NUCLEOTIDE SEQUENCE [LARGE SCALE GENOMIC DNA]</scope>
    <source>
        <strain evidence="4">CG11_big_fil_rev_8_21_14_0_20_39_34</strain>
    </source>
</reference>
<proteinExistence type="predicted"/>
<dbReference type="EMBL" id="PCWN01000011">
    <property type="protein sequence ID" value="PIR03543.1"/>
    <property type="molecule type" value="Genomic_DNA"/>
</dbReference>
<evidence type="ECO:0000256" key="2">
    <source>
        <dbReference type="ARBA" id="ARBA00022679"/>
    </source>
</evidence>
<dbReference type="AlphaFoldDB" id="A0A2H0N3R5"/>
<dbReference type="PANTHER" id="PTHR43397">
    <property type="entry name" value="ERGOTHIONEINE BIOSYNTHESIS PROTEIN 1"/>
    <property type="match status" value="1"/>
</dbReference>
<name>A0A2H0N3R5_9BACT</name>
<dbReference type="Gene3D" id="3.40.50.150">
    <property type="entry name" value="Vaccinia Virus protein VP39"/>
    <property type="match status" value="1"/>
</dbReference>
<evidence type="ECO:0000259" key="3">
    <source>
        <dbReference type="Pfam" id="PF10017"/>
    </source>
</evidence>
<dbReference type="GO" id="GO:0032259">
    <property type="term" value="P:methylation"/>
    <property type="evidence" value="ECO:0007669"/>
    <property type="project" value="UniProtKB-KW"/>
</dbReference>
<dbReference type="PANTHER" id="PTHR43397:SF1">
    <property type="entry name" value="ERGOTHIONEINE BIOSYNTHESIS PROTEIN 1"/>
    <property type="match status" value="1"/>
</dbReference>
<organism evidence="4 5">
    <name type="scientific">Candidatus Magasanikbacteria bacterium CG11_big_fil_rev_8_21_14_0_20_39_34</name>
    <dbReference type="NCBI Taxonomy" id="1974653"/>
    <lineage>
        <taxon>Bacteria</taxon>
        <taxon>Candidatus Magasanikiibacteriota</taxon>
    </lineage>
</organism>
<keyword evidence="1" id="KW-0489">Methyltransferase</keyword>
<feature type="domain" description="Histidine-specific methyltransferase SAM-dependent" evidence="3">
    <location>
        <begin position="21"/>
        <end position="178"/>
    </location>
</feature>
<dbReference type="InterPro" id="IPR029063">
    <property type="entry name" value="SAM-dependent_MTases_sf"/>
</dbReference>
<evidence type="ECO:0000313" key="4">
    <source>
        <dbReference type="EMBL" id="PIR03543.1"/>
    </source>
</evidence>
<dbReference type="InterPro" id="IPR051128">
    <property type="entry name" value="EgtD_Methyltrsf_superfamily"/>
</dbReference>
<dbReference type="Proteomes" id="UP000229600">
    <property type="component" value="Unassembled WGS sequence"/>
</dbReference>
<protein>
    <recommendedName>
        <fullName evidence="3">Histidine-specific methyltransferase SAM-dependent domain-containing protein</fullName>
    </recommendedName>
</protein>
<keyword evidence="2" id="KW-0808">Transferase</keyword>
<evidence type="ECO:0000313" key="5">
    <source>
        <dbReference type="Proteomes" id="UP000229600"/>
    </source>
</evidence>
<dbReference type="Pfam" id="PF10017">
    <property type="entry name" value="Methyltransf_33"/>
    <property type="match status" value="1"/>
</dbReference>
<dbReference type="GO" id="GO:0008168">
    <property type="term" value="F:methyltransferase activity"/>
    <property type="evidence" value="ECO:0007669"/>
    <property type="project" value="UniProtKB-KW"/>
</dbReference>
<dbReference type="SUPFAM" id="SSF53335">
    <property type="entry name" value="S-adenosyl-L-methionine-dependent methyltransferases"/>
    <property type="match status" value="1"/>
</dbReference>